<organism evidence="2">
    <name type="scientific">Prevotella amnii</name>
    <dbReference type="NCBI Taxonomy" id="419005"/>
    <lineage>
        <taxon>Bacteria</taxon>
        <taxon>Pseudomonadati</taxon>
        <taxon>Bacteroidota</taxon>
        <taxon>Bacteroidia</taxon>
        <taxon>Bacteroidales</taxon>
        <taxon>Prevotellaceae</taxon>
        <taxon>Prevotella</taxon>
    </lineage>
</organism>
<name>A0A134BJN2_9BACT</name>
<dbReference type="STRING" id="419005.HMPREF1860_00443"/>
<comment type="caution">
    <text evidence="2">The sequence shown here is derived from an EMBL/GenBank/DDBJ whole genome shotgun (WGS) entry which is preliminary data.</text>
</comment>
<feature type="non-terminal residue" evidence="2">
    <location>
        <position position="1"/>
    </location>
</feature>
<protein>
    <submittedName>
        <fullName evidence="2">Uncharacterized protein</fullName>
    </submittedName>
</protein>
<dbReference type="AlphaFoldDB" id="A0A134BJN2"/>
<dbReference type="Proteomes" id="UP000070531">
    <property type="component" value="Unassembled WGS sequence"/>
</dbReference>
<dbReference type="EMBL" id="LSDL01000020">
    <property type="protein sequence ID" value="KXB80155.1"/>
    <property type="molecule type" value="Genomic_DNA"/>
</dbReference>
<feature type="region of interest" description="Disordered" evidence="1">
    <location>
        <begin position="38"/>
        <end position="64"/>
    </location>
</feature>
<evidence type="ECO:0000313" key="2">
    <source>
        <dbReference type="EMBL" id="KXB80155.1"/>
    </source>
</evidence>
<gene>
    <name evidence="2" type="ORF">HMPREF1860_00443</name>
</gene>
<proteinExistence type="predicted"/>
<reference evidence="2 3" key="1">
    <citation type="submission" date="2016-01" db="EMBL/GenBank/DDBJ databases">
        <authorList>
            <person name="Oliw E.H."/>
        </authorList>
    </citation>
    <scope>NUCLEOTIDE SEQUENCE [LARGE SCALE GENOMIC DNA]</scope>
    <source>
        <strain evidence="2 3">DNF00307</strain>
    </source>
</reference>
<evidence type="ECO:0000256" key="1">
    <source>
        <dbReference type="SAM" id="MobiDB-lite"/>
    </source>
</evidence>
<evidence type="ECO:0000313" key="3">
    <source>
        <dbReference type="Proteomes" id="UP000070531"/>
    </source>
</evidence>
<sequence>GGGGGEEYVFFRNKSITFEEEKEIKIINMFWRVMPNKKGKSNEKNVRKASGYNSKNGRLYADNL</sequence>
<accession>A0A134BJN2</accession>
<dbReference type="RefSeq" id="WP_231725220.1">
    <property type="nucleotide sequence ID" value="NZ_KQ960486.1"/>
</dbReference>